<evidence type="ECO:0000256" key="1">
    <source>
        <dbReference type="ARBA" id="ARBA00005781"/>
    </source>
</evidence>
<proteinExistence type="inferred from homology"/>
<evidence type="ECO:0008006" key="7">
    <source>
        <dbReference type="Google" id="ProtNLM"/>
    </source>
</evidence>
<evidence type="ECO:0000313" key="6">
    <source>
        <dbReference type="Proteomes" id="UP001217918"/>
    </source>
</evidence>
<gene>
    <name evidence="5" type="ORF">P8C59_000670</name>
</gene>
<dbReference type="Proteomes" id="UP001217918">
    <property type="component" value="Unassembled WGS sequence"/>
</dbReference>
<evidence type="ECO:0000256" key="4">
    <source>
        <dbReference type="SAM" id="MobiDB-lite"/>
    </source>
</evidence>
<dbReference type="SUPFAM" id="SSF50104">
    <property type="entry name" value="Translation proteins SH3-like domain"/>
    <property type="match status" value="1"/>
</dbReference>
<comment type="similarity">
    <text evidence="1">Belongs to the bacterial ribosomal protein bL19 family.</text>
</comment>
<dbReference type="InterPro" id="IPR001857">
    <property type="entry name" value="Ribosomal_bL19"/>
</dbReference>
<keyword evidence="6" id="KW-1185">Reference proteome</keyword>
<comment type="caution">
    <text evidence="5">The sequence shown here is derived from an EMBL/GenBank/DDBJ whole genome shotgun (WGS) entry which is preliminary data.</text>
</comment>
<dbReference type="PRINTS" id="PR00061">
    <property type="entry name" value="RIBOSOMALL19"/>
</dbReference>
<dbReference type="PANTHER" id="PTHR15680:SF9">
    <property type="entry name" value="LARGE RIBOSOMAL SUBUNIT PROTEIN BL19M"/>
    <property type="match status" value="1"/>
</dbReference>
<dbReference type="AlphaFoldDB" id="A0AAD9HXV8"/>
<dbReference type="InterPro" id="IPR008991">
    <property type="entry name" value="Translation_prot_SH3-like_sf"/>
</dbReference>
<evidence type="ECO:0000256" key="3">
    <source>
        <dbReference type="ARBA" id="ARBA00023274"/>
    </source>
</evidence>
<dbReference type="FunFam" id="2.30.30.790:FF:000007">
    <property type="entry name" value="Mitochondrial ribosomal protein, putative"/>
    <property type="match status" value="1"/>
</dbReference>
<reference evidence="5" key="1">
    <citation type="journal article" date="2023" name="Mol. Plant Microbe Interact.">
        <title>Elucidating the Obligate Nature and Biological Capacity of an Invasive Fungal Corn Pathogen.</title>
        <authorList>
            <person name="MacCready J.S."/>
            <person name="Roggenkamp E.M."/>
            <person name="Gdanetz K."/>
            <person name="Chilvers M.I."/>
        </authorList>
    </citation>
    <scope>NUCLEOTIDE SEQUENCE</scope>
    <source>
        <strain evidence="5">PM02</strain>
    </source>
</reference>
<dbReference type="Gene3D" id="2.30.30.790">
    <property type="match status" value="1"/>
</dbReference>
<accession>A0AAD9HXV8</accession>
<dbReference type="GO" id="GO:0005762">
    <property type="term" value="C:mitochondrial large ribosomal subunit"/>
    <property type="evidence" value="ECO:0007669"/>
    <property type="project" value="TreeGrafter"/>
</dbReference>
<dbReference type="GO" id="GO:0003735">
    <property type="term" value="F:structural constituent of ribosome"/>
    <property type="evidence" value="ECO:0007669"/>
    <property type="project" value="InterPro"/>
</dbReference>
<dbReference type="EMBL" id="JAQQPM010000001">
    <property type="protein sequence ID" value="KAK2066890.1"/>
    <property type="molecule type" value="Genomic_DNA"/>
</dbReference>
<keyword evidence="2" id="KW-0689">Ribosomal protein</keyword>
<protein>
    <recommendedName>
        <fullName evidence="7">Ribosomal protein L19</fullName>
    </recommendedName>
</protein>
<dbReference type="InterPro" id="IPR038657">
    <property type="entry name" value="Ribosomal_bL19_sf"/>
</dbReference>
<dbReference type="Pfam" id="PF01245">
    <property type="entry name" value="Ribosomal_L19"/>
    <property type="match status" value="1"/>
</dbReference>
<evidence type="ECO:0000256" key="2">
    <source>
        <dbReference type="ARBA" id="ARBA00022980"/>
    </source>
</evidence>
<dbReference type="GO" id="GO:0006412">
    <property type="term" value="P:translation"/>
    <property type="evidence" value="ECO:0007669"/>
    <property type="project" value="InterPro"/>
</dbReference>
<name>A0AAD9HXV8_9PEZI</name>
<evidence type="ECO:0000313" key="5">
    <source>
        <dbReference type="EMBL" id="KAK2066890.1"/>
    </source>
</evidence>
<sequence length="211" mass="23336">MAENPAASPTSTMAPDIRNFFKIRNHKTKKIRTAFAVYNPPAPSPSSTLPTKIPPNPLPALHAAQIARQDPTGARTALFSKTNPDSARVGDVVLVTHRRRGEPFAGVLMSIRRAGIDTAIQLRNTLMRVGVEQWFKVYNKNVAGIEIVKRRTRRARRARLTYLRKPKHDVGSLEGAVFAWKKSRNVLTTKDRTRPGANAALAAKGTKKAKK</sequence>
<feature type="region of interest" description="Disordered" evidence="4">
    <location>
        <begin position="192"/>
        <end position="211"/>
    </location>
</feature>
<organism evidence="5 6">
    <name type="scientific">Phyllachora maydis</name>
    <dbReference type="NCBI Taxonomy" id="1825666"/>
    <lineage>
        <taxon>Eukaryota</taxon>
        <taxon>Fungi</taxon>
        <taxon>Dikarya</taxon>
        <taxon>Ascomycota</taxon>
        <taxon>Pezizomycotina</taxon>
        <taxon>Sordariomycetes</taxon>
        <taxon>Sordariomycetidae</taxon>
        <taxon>Phyllachorales</taxon>
        <taxon>Phyllachoraceae</taxon>
        <taxon>Phyllachora</taxon>
    </lineage>
</organism>
<keyword evidence="3" id="KW-0687">Ribonucleoprotein</keyword>
<dbReference type="PANTHER" id="PTHR15680">
    <property type="entry name" value="RIBOSOMAL PROTEIN L19"/>
    <property type="match status" value="1"/>
</dbReference>